<evidence type="ECO:0000313" key="4">
    <source>
        <dbReference type="Proteomes" id="UP000821853"/>
    </source>
</evidence>
<feature type="region of interest" description="Disordered" evidence="1">
    <location>
        <begin position="247"/>
        <end position="282"/>
    </location>
</feature>
<dbReference type="AlphaFoldDB" id="A0A9J6GJT5"/>
<accession>A0A9J6GJT5</accession>
<dbReference type="GO" id="GO:0004867">
    <property type="term" value="F:serine-type endopeptidase inhibitor activity"/>
    <property type="evidence" value="ECO:0007669"/>
    <property type="project" value="InterPro"/>
</dbReference>
<name>A0A9J6GJT5_HAELO</name>
<dbReference type="VEuPathDB" id="VectorBase:HLOH_042685"/>
<protein>
    <recommendedName>
        <fullName evidence="5">BPTI/Kunitz inhibitor domain-containing protein</fullName>
    </recommendedName>
</protein>
<keyword evidence="2" id="KW-1133">Transmembrane helix</keyword>
<proteinExistence type="predicted"/>
<organism evidence="3 4">
    <name type="scientific">Haemaphysalis longicornis</name>
    <name type="common">Bush tick</name>
    <dbReference type="NCBI Taxonomy" id="44386"/>
    <lineage>
        <taxon>Eukaryota</taxon>
        <taxon>Metazoa</taxon>
        <taxon>Ecdysozoa</taxon>
        <taxon>Arthropoda</taxon>
        <taxon>Chelicerata</taxon>
        <taxon>Arachnida</taxon>
        <taxon>Acari</taxon>
        <taxon>Parasitiformes</taxon>
        <taxon>Ixodida</taxon>
        <taxon>Ixodoidea</taxon>
        <taxon>Ixodidae</taxon>
        <taxon>Haemaphysalinae</taxon>
        <taxon>Haemaphysalis</taxon>
    </lineage>
</organism>
<evidence type="ECO:0000256" key="1">
    <source>
        <dbReference type="SAM" id="MobiDB-lite"/>
    </source>
</evidence>
<evidence type="ECO:0000313" key="3">
    <source>
        <dbReference type="EMBL" id="KAH9375797.1"/>
    </source>
</evidence>
<dbReference type="InterPro" id="IPR036880">
    <property type="entry name" value="Kunitz_BPTI_sf"/>
</dbReference>
<comment type="caution">
    <text evidence="3">The sequence shown here is derived from an EMBL/GenBank/DDBJ whole genome shotgun (WGS) entry which is preliminary data.</text>
</comment>
<dbReference type="Proteomes" id="UP000821853">
    <property type="component" value="Chromosome 5"/>
</dbReference>
<feature type="region of interest" description="Disordered" evidence="1">
    <location>
        <begin position="69"/>
        <end position="115"/>
    </location>
</feature>
<sequence length="372" mass="40481">MPSSSGTNNSEVVSEGSCFTCWEHDYRRRLPDHQTGWASALGFALFLLAASLFLVAVLLTYNIQPPSSAFGNNKEPYTTPPDPDTGRPILMADPPFKTGQGLPPRGPRVPTRISRRKEAADAVARLEVQTRTLPTAMRNTSYGEISEAKLVCGAVYYSYCTRSAPKFYYDPWEKACTASRGNNGVLCLKGSNRFPSKGSCERNCVLSERSSPRCADATTFASCTRSEAALCGTSTAAHAACGNSLRASVPRAPRGRSSSARRGSAKRSVAMPARTKRHRDRRIRPAECHVRLGVVRTNSGKDEEDVTCQTVPIKSAIQRMLSIYGRISITTSIYVDVQVFEKAEHSSRLPSGLQVGDGVILDAKIGPLDIER</sequence>
<keyword evidence="4" id="KW-1185">Reference proteome</keyword>
<evidence type="ECO:0008006" key="5">
    <source>
        <dbReference type="Google" id="ProtNLM"/>
    </source>
</evidence>
<gene>
    <name evidence="3" type="ORF">HPB48_015321</name>
</gene>
<feature type="compositionally biased region" description="Low complexity" evidence="1">
    <location>
        <begin position="247"/>
        <end position="270"/>
    </location>
</feature>
<reference evidence="3 4" key="1">
    <citation type="journal article" date="2020" name="Cell">
        <title>Large-Scale Comparative Analyses of Tick Genomes Elucidate Their Genetic Diversity and Vector Capacities.</title>
        <authorList>
            <consortium name="Tick Genome and Microbiome Consortium (TIGMIC)"/>
            <person name="Jia N."/>
            <person name="Wang J."/>
            <person name="Shi W."/>
            <person name="Du L."/>
            <person name="Sun Y."/>
            <person name="Zhan W."/>
            <person name="Jiang J.F."/>
            <person name="Wang Q."/>
            <person name="Zhang B."/>
            <person name="Ji P."/>
            <person name="Bell-Sakyi L."/>
            <person name="Cui X.M."/>
            <person name="Yuan T.T."/>
            <person name="Jiang B.G."/>
            <person name="Yang W.F."/>
            <person name="Lam T.T."/>
            <person name="Chang Q.C."/>
            <person name="Ding S.J."/>
            <person name="Wang X.J."/>
            <person name="Zhu J.G."/>
            <person name="Ruan X.D."/>
            <person name="Zhao L."/>
            <person name="Wei J.T."/>
            <person name="Ye R.Z."/>
            <person name="Que T.C."/>
            <person name="Du C.H."/>
            <person name="Zhou Y.H."/>
            <person name="Cheng J.X."/>
            <person name="Dai P.F."/>
            <person name="Guo W.B."/>
            <person name="Han X.H."/>
            <person name="Huang E.J."/>
            <person name="Li L.F."/>
            <person name="Wei W."/>
            <person name="Gao Y.C."/>
            <person name="Liu J.Z."/>
            <person name="Shao H.Z."/>
            <person name="Wang X."/>
            <person name="Wang C.C."/>
            <person name="Yang T.C."/>
            <person name="Huo Q.B."/>
            <person name="Li W."/>
            <person name="Chen H.Y."/>
            <person name="Chen S.E."/>
            <person name="Zhou L.G."/>
            <person name="Ni X.B."/>
            <person name="Tian J.H."/>
            <person name="Sheng Y."/>
            <person name="Liu T."/>
            <person name="Pan Y.S."/>
            <person name="Xia L.Y."/>
            <person name="Li J."/>
            <person name="Zhao F."/>
            <person name="Cao W.C."/>
        </authorList>
    </citation>
    <scope>NUCLEOTIDE SEQUENCE [LARGE SCALE GENOMIC DNA]</scope>
    <source>
        <strain evidence="3">HaeL-2018</strain>
    </source>
</reference>
<dbReference type="Gene3D" id="4.10.410.10">
    <property type="entry name" value="Pancreatic trypsin inhibitor Kunitz domain"/>
    <property type="match status" value="1"/>
</dbReference>
<keyword evidence="2" id="KW-0472">Membrane</keyword>
<evidence type="ECO:0000256" key="2">
    <source>
        <dbReference type="SAM" id="Phobius"/>
    </source>
</evidence>
<keyword evidence="2" id="KW-0812">Transmembrane</keyword>
<dbReference type="EMBL" id="JABSTR010000007">
    <property type="protein sequence ID" value="KAH9375797.1"/>
    <property type="molecule type" value="Genomic_DNA"/>
</dbReference>
<dbReference type="SUPFAM" id="SSF57362">
    <property type="entry name" value="BPTI-like"/>
    <property type="match status" value="1"/>
</dbReference>
<feature type="transmembrane region" description="Helical" evidence="2">
    <location>
        <begin position="37"/>
        <end position="61"/>
    </location>
</feature>